<sequence>MTNYKTVVLTKPIHGDFLVDRYKEYIFTTKEIRVTKQLNFNLLP</sequence>
<dbReference type="EMBL" id="PVTR01000003">
    <property type="protein sequence ID" value="PRY89057.1"/>
    <property type="molecule type" value="Genomic_DNA"/>
</dbReference>
<protein>
    <submittedName>
        <fullName evidence="1">Uncharacterized protein</fullName>
    </submittedName>
</protein>
<proteinExistence type="predicted"/>
<reference evidence="1 2" key="1">
    <citation type="submission" date="2018-03" db="EMBL/GenBank/DDBJ databases">
        <title>Genomic Encyclopedia of Archaeal and Bacterial Type Strains, Phase II (KMG-II): from individual species to whole genera.</title>
        <authorList>
            <person name="Goeker M."/>
        </authorList>
    </citation>
    <scope>NUCLEOTIDE SEQUENCE [LARGE SCALE GENOMIC DNA]</scope>
    <source>
        <strain evidence="1 2">DSM 27929</strain>
    </source>
</reference>
<keyword evidence="2" id="KW-1185">Reference proteome</keyword>
<dbReference type="AlphaFoldDB" id="A0A2T0WQV4"/>
<organism evidence="1 2">
    <name type="scientific">Mongoliibacter ruber</name>
    <dbReference type="NCBI Taxonomy" id="1750599"/>
    <lineage>
        <taxon>Bacteria</taxon>
        <taxon>Pseudomonadati</taxon>
        <taxon>Bacteroidota</taxon>
        <taxon>Cytophagia</taxon>
        <taxon>Cytophagales</taxon>
        <taxon>Cyclobacteriaceae</taxon>
        <taxon>Mongoliibacter</taxon>
    </lineage>
</organism>
<gene>
    <name evidence="1" type="ORF">CLW00_103178</name>
</gene>
<comment type="caution">
    <text evidence="1">The sequence shown here is derived from an EMBL/GenBank/DDBJ whole genome shotgun (WGS) entry which is preliminary data.</text>
</comment>
<name>A0A2T0WQV4_9BACT</name>
<evidence type="ECO:0000313" key="1">
    <source>
        <dbReference type="EMBL" id="PRY89057.1"/>
    </source>
</evidence>
<dbReference type="Proteomes" id="UP000238157">
    <property type="component" value="Unassembled WGS sequence"/>
</dbReference>
<evidence type="ECO:0000313" key="2">
    <source>
        <dbReference type="Proteomes" id="UP000238157"/>
    </source>
</evidence>
<accession>A0A2T0WQV4</accession>